<evidence type="ECO:0000313" key="2">
    <source>
        <dbReference type="EMBL" id="PLT29279.1"/>
    </source>
</evidence>
<feature type="transmembrane region" description="Helical" evidence="1">
    <location>
        <begin position="54"/>
        <end position="74"/>
    </location>
</feature>
<evidence type="ECO:0000256" key="1">
    <source>
        <dbReference type="SAM" id="Phobius"/>
    </source>
</evidence>
<gene>
    <name evidence="2" type="ORF">CUU66_14020</name>
</gene>
<keyword evidence="1" id="KW-0472">Membrane</keyword>
<sequence length="77" mass="8459">MDKKFGTILCIIIAGLGVLHSIKDSSLLVIAIGSLFGVVLVLALIQAVKEREKWRIFGVIGLTAFHTVLILNYFDVF</sequence>
<accession>A0A2N5M4I9</accession>
<reference evidence="2 3" key="1">
    <citation type="submission" date="2017-11" db="EMBL/GenBank/DDBJ databases">
        <title>Comparitive Functional Genomics of Dry Heat Resistant strains isolated from the Viking Spacecraft.</title>
        <authorList>
            <person name="Seuylemezian A."/>
            <person name="Cooper K."/>
            <person name="Vaishampayan P."/>
        </authorList>
    </citation>
    <scope>NUCLEOTIDE SEQUENCE [LARGE SCALE GENOMIC DNA]</scope>
    <source>
        <strain evidence="2 3">V1-29</strain>
    </source>
</reference>
<comment type="caution">
    <text evidence="2">The sequence shown here is derived from an EMBL/GenBank/DDBJ whole genome shotgun (WGS) entry which is preliminary data.</text>
</comment>
<dbReference type="RefSeq" id="WP_101643233.1">
    <property type="nucleotide sequence ID" value="NZ_PGUY01000043.1"/>
</dbReference>
<feature type="transmembrane region" description="Helical" evidence="1">
    <location>
        <begin position="5"/>
        <end position="22"/>
    </location>
</feature>
<dbReference type="Proteomes" id="UP000234748">
    <property type="component" value="Unassembled WGS sequence"/>
</dbReference>
<feature type="transmembrane region" description="Helical" evidence="1">
    <location>
        <begin position="28"/>
        <end position="47"/>
    </location>
</feature>
<dbReference type="AlphaFoldDB" id="A0A2N5M4I9"/>
<dbReference type="EMBL" id="PGUY01000043">
    <property type="protein sequence ID" value="PLT29279.1"/>
    <property type="molecule type" value="Genomic_DNA"/>
</dbReference>
<organism evidence="2 3">
    <name type="scientific">Peribacillus deserti</name>
    <dbReference type="NCBI Taxonomy" id="673318"/>
    <lineage>
        <taxon>Bacteria</taxon>
        <taxon>Bacillati</taxon>
        <taxon>Bacillota</taxon>
        <taxon>Bacilli</taxon>
        <taxon>Bacillales</taxon>
        <taxon>Bacillaceae</taxon>
        <taxon>Peribacillus</taxon>
    </lineage>
</organism>
<name>A0A2N5M4I9_9BACI</name>
<keyword evidence="1" id="KW-1133">Transmembrane helix</keyword>
<keyword evidence="3" id="KW-1185">Reference proteome</keyword>
<proteinExistence type="predicted"/>
<protein>
    <recommendedName>
        <fullName evidence="4">DUF3953 domain-containing protein</fullName>
    </recommendedName>
</protein>
<evidence type="ECO:0008006" key="4">
    <source>
        <dbReference type="Google" id="ProtNLM"/>
    </source>
</evidence>
<evidence type="ECO:0000313" key="3">
    <source>
        <dbReference type="Proteomes" id="UP000234748"/>
    </source>
</evidence>
<keyword evidence="1" id="KW-0812">Transmembrane</keyword>